<feature type="region of interest" description="Disordered" evidence="1">
    <location>
        <begin position="286"/>
        <end position="307"/>
    </location>
</feature>
<dbReference type="EMBL" id="CDMY01000091">
    <property type="protein sequence ID" value="CEL92594.1"/>
    <property type="molecule type" value="Genomic_DNA"/>
</dbReference>
<feature type="region of interest" description="Disordered" evidence="1">
    <location>
        <begin position="248"/>
        <end position="268"/>
    </location>
</feature>
<evidence type="ECO:0000313" key="3">
    <source>
        <dbReference type="Proteomes" id="UP000041254"/>
    </source>
</evidence>
<organism evidence="2 3">
    <name type="scientific">Vitrella brassicaformis (strain CCMP3155)</name>
    <dbReference type="NCBI Taxonomy" id="1169540"/>
    <lineage>
        <taxon>Eukaryota</taxon>
        <taxon>Sar</taxon>
        <taxon>Alveolata</taxon>
        <taxon>Colpodellida</taxon>
        <taxon>Vitrellaceae</taxon>
        <taxon>Vitrella</taxon>
    </lineage>
</organism>
<feature type="region of interest" description="Disordered" evidence="1">
    <location>
        <begin position="324"/>
        <end position="350"/>
    </location>
</feature>
<feature type="compositionally biased region" description="Basic residues" evidence="1">
    <location>
        <begin position="173"/>
        <end position="185"/>
    </location>
</feature>
<feature type="compositionally biased region" description="Pro residues" evidence="1">
    <location>
        <begin position="144"/>
        <end position="153"/>
    </location>
</feature>
<keyword evidence="3" id="KW-1185">Reference proteome</keyword>
<evidence type="ECO:0000256" key="1">
    <source>
        <dbReference type="SAM" id="MobiDB-lite"/>
    </source>
</evidence>
<name>A0A0G4E9L8_VITBC</name>
<feature type="compositionally biased region" description="Basic and acidic residues" evidence="1">
    <location>
        <begin position="338"/>
        <end position="350"/>
    </location>
</feature>
<sequence>MAAQQQDDDNDDDAVRNVFRQNGELVVPPLGECGRASLKQSLLDYFQAHPGARERVSAIVGVTTRDAPIRKLVEMAELCSPSIVRVALEAARSNFRSRMQRTLIALPGGILERNAAQLREQAAILKLDYEGEVQDARERIADSEPPPPAPSPPEHCAKPPTLTGERSVARKSGIAKKKQKQKSGSKPKAQQKGASTKPKRPRKSTRSACDRIGKDQAPSLKPLTLTEGEMASVASYFLKLLHEVDQEDHTHNHHHHQQQQPHTELSWDSDGSCFSVVAIMAPAQNSSNAMSGGDEEMPPRYSFAPEQPTKNGVLAALQEALQCREQIRSRTPDGQQQHQDEDRMMQIDTQ</sequence>
<feature type="region of interest" description="Disordered" evidence="1">
    <location>
        <begin position="140"/>
        <end position="224"/>
    </location>
</feature>
<protein>
    <submittedName>
        <fullName evidence="2">Uncharacterized protein</fullName>
    </submittedName>
</protein>
<evidence type="ECO:0000313" key="2">
    <source>
        <dbReference type="EMBL" id="CEL92594.1"/>
    </source>
</evidence>
<proteinExistence type="predicted"/>
<gene>
    <name evidence="2" type="ORF">Vbra_6872</name>
</gene>
<dbReference type="AlphaFoldDB" id="A0A0G4E9L8"/>
<dbReference type="VEuPathDB" id="CryptoDB:Vbra_6872"/>
<reference evidence="2 3" key="1">
    <citation type="submission" date="2014-11" db="EMBL/GenBank/DDBJ databases">
        <authorList>
            <person name="Zhu J."/>
            <person name="Qi W."/>
            <person name="Song R."/>
        </authorList>
    </citation>
    <scope>NUCLEOTIDE SEQUENCE [LARGE SCALE GENOMIC DNA]</scope>
</reference>
<dbReference type="Proteomes" id="UP000041254">
    <property type="component" value="Unassembled WGS sequence"/>
</dbReference>
<dbReference type="InParanoid" id="A0A0G4E9L8"/>
<accession>A0A0G4E9L8</accession>